<dbReference type="Pfam" id="PF06127">
    <property type="entry name" value="Mpo1-like"/>
    <property type="match status" value="1"/>
</dbReference>
<dbReference type="PANTHER" id="PTHR28026:SF9">
    <property type="entry name" value="2-HYDROXY-PALMITIC ACID DIOXYGENASE MPO1"/>
    <property type="match status" value="1"/>
</dbReference>
<evidence type="ECO:0000313" key="2">
    <source>
        <dbReference type="EMBL" id="EAR30264.1"/>
    </source>
</evidence>
<feature type="transmembrane region" description="Helical" evidence="1">
    <location>
        <begin position="128"/>
        <end position="151"/>
    </location>
</feature>
<dbReference type="GO" id="GO:0016020">
    <property type="term" value="C:membrane"/>
    <property type="evidence" value="ECO:0007669"/>
    <property type="project" value="GOC"/>
</dbReference>
<keyword evidence="3" id="KW-1185">Reference proteome</keyword>
<dbReference type="OrthoDB" id="5515308at2"/>
<proteinExistence type="predicted"/>
<dbReference type="GO" id="GO:0046521">
    <property type="term" value="P:sphingoid catabolic process"/>
    <property type="evidence" value="ECO:0007669"/>
    <property type="project" value="TreeGrafter"/>
</dbReference>
<reference evidence="2 3" key="1">
    <citation type="submission" date="2006-02" db="EMBL/GenBank/DDBJ databases">
        <authorList>
            <person name="Moran M.A."/>
            <person name="Kjelleberg S."/>
            <person name="Egan S."/>
            <person name="Saunders N."/>
            <person name="Thomas T."/>
            <person name="Ferriera S."/>
            <person name="Johnson J."/>
            <person name="Kravitz S."/>
            <person name="Halpern A."/>
            <person name="Remington K."/>
            <person name="Beeson K."/>
            <person name="Tran B."/>
            <person name="Rogers Y.-H."/>
            <person name="Friedman R."/>
            <person name="Venter J.C."/>
        </authorList>
    </citation>
    <scope>NUCLEOTIDE SEQUENCE [LARGE SCALE GENOMIC DNA]</scope>
    <source>
        <strain evidence="2 3">D2</strain>
    </source>
</reference>
<keyword evidence="1" id="KW-0472">Membrane</keyword>
<feature type="transmembrane region" description="Helical" evidence="1">
    <location>
        <begin position="96"/>
        <end position="116"/>
    </location>
</feature>
<dbReference type="Proteomes" id="UP000006201">
    <property type="component" value="Unassembled WGS sequence"/>
</dbReference>
<feature type="transmembrane region" description="Helical" evidence="1">
    <location>
        <begin position="46"/>
        <end position="66"/>
    </location>
</feature>
<evidence type="ECO:0000256" key="1">
    <source>
        <dbReference type="SAM" id="Phobius"/>
    </source>
</evidence>
<dbReference type="HOGENOM" id="CLU_081702_2_0_6"/>
<keyword evidence="1" id="KW-1133">Transmembrane helix</keyword>
<dbReference type="PANTHER" id="PTHR28026">
    <property type="entry name" value="DUF962 DOMAIN PROTEIN (AFU_ORTHOLOGUE AFUA_8G05310)"/>
    <property type="match status" value="1"/>
</dbReference>
<dbReference type="eggNOG" id="COG4539">
    <property type="taxonomic scope" value="Bacteria"/>
</dbReference>
<name>A4C3Y2_9GAMM</name>
<organism evidence="2 3">
    <name type="scientific">Pseudoalteromonas tunicata D2</name>
    <dbReference type="NCBI Taxonomy" id="87626"/>
    <lineage>
        <taxon>Bacteria</taxon>
        <taxon>Pseudomonadati</taxon>
        <taxon>Pseudomonadota</taxon>
        <taxon>Gammaproteobacteria</taxon>
        <taxon>Alteromonadales</taxon>
        <taxon>Pseudoalteromonadaceae</taxon>
        <taxon>Pseudoalteromonas</taxon>
    </lineage>
</organism>
<accession>A4C3Y2</accession>
<gene>
    <name evidence="2" type="ORF">PTD2_01806</name>
</gene>
<protein>
    <recommendedName>
        <fullName evidence="4">PRS2 protein</fullName>
    </recommendedName>
</protein>
<dbReference type="EMBL" id="AAOH01000001">
    <property type="protein sequence ID" value="EAR30264.1"/>
    <property type="molecule type" value="Genomic_DNA"/>
</dbReference>
<dbReference type="STRING" id="87626.PTD2_01806"/>
<feature type="transmembrane region" description="Helical" evidence="1">
    <location>
        <begin position="21"/>
        <end position="40"/>
    </location>
</feature>
<dbReference type="RefSeq" id="WP_009836564.1">
    <property type="nucleotide sequence ID" value="NZ_AAOH01000001.1"/>
</dbReference>
<evidence type="ECO:0000313" key="3">
    <source>
        <dbReference type="Proteomes" id="UP000006201"/>
    </source>
</evidence>
<evidence type="ECO:0008006" key="4">
    <source>
        <dbReference type="Google" id="ProtNLM"/>
    </source>
</evidence>
<dbReference type="InterPro" id="IPR009305">
    <property type="entry name" value="Mpo1-like"/>
</dbReference>
<comment type="caution">
    <text evidence="2">The sequence shown here is derived from an EMBL/GenBank/DDBJ whole genome shotgun (WGS) entry which is preliminary data.</text>
</comment>
<keyword evidence="1" id="KW-0812">Transmembrane</keyword>
<sequence length="167" mass="18842">MKKIEQYLTSYAAYHRDPRNLTTHFFGIPLIVLSILVLMAQTSWQIAEVTINLSLIVVLFLSAFYLSLNRIIGLIMLVLLLPLLVVADILAAHYSWLLGVPLFVVGWVLQFIGHYYEGKKPAFVDDISGLIIGPLFVVVEWLFHFGFFAALKATIEAEVGPLKRHTN</sequence>
<feature type="transmembrane region" description="Helical" evidence="1">
    <location>
        <begin position="71"/>
        <end position="90"/>
    </location>
</feature>
<dbReference type="AlphaFoldDB" id="A4C3Y2"/>